<name>A0A1R3HPQ7_COCAP</name>
<comment type="caution">
    <text evidence="1">The sequence shown here is derived from an EMBL/GenBank/DDBJ whole genome shotgun (WGS) entry which is preliminary data.</text>
</comment>
<sequence length="33" mass="3743">MNIGAVNMKVLYIDFISGNRKRRHGLVTKTPLV</sequence>
<accession>A0A1R3HPQ7</accession>
<dbReference type="AlphaFoldDB" id="A0A1R3HPQ7"/>
<organism evidence="1 2">
    <name type="scientific">Corchorus capsularis</name>
    <name type="common">Jute</name>
    <dbReference type="NCBI Taxonomy" id="210143"/>
    <lineage>
        <taxon>Eukaryota</taxon>
        <taxon>Viridiplantae</taxon>
        <taxon>Streptophyta</taxon>
        <taxon>Embryophyta</taxon>
        <taxon>Tracheophyta</taxon>
        <taxon>Spermatophyta</taxon>
        <taxon>Magnoliopsida</taxon>
        <taxon>eudicotyledons</taxon>
        <taxon>Gunneridae</taxon>
        <taxon>Pentapetalae</taxon>
        <taxon>rosids</taxon>
        <taxon>malvids</taxon>
        <taxon>Malvales</taxon>
        <taxon>Malvaceae</taxon>
        <taxon>Grewioideae</taxon>
        <taxon>Apeibeae</taxon>
        <taxon>Corchorus</taxon>
    </lineage>
</organism>
<proteinExistence type="predicted"/>
<dbReference type="Gramene" id="OMO72365">
    <property type="protein sequence ID" value="OMO72365"/>
    <property type="gene ID" value="CCACVL1_17840"/>
</dbReference>
<gene>
    <name evidence="1" type="ORF">CCACVL1_17840</name>
</gene>
<reference evidence="1 2" key="1">
    <citation type="submission" date="2013-09" db="EMBL/GenBank/DDBJ databases">
        <title>Corchorus capsularis genome sequencing.</title>
        <authorList>
            <person name="Alam M."/>
            <person name="Haque M.S."/>
            <person name="Islam M.S."/>
            <person name="Emdad E.M."/>
            <person name="Islam M.M."/>
            <person name="Ahmed B."/>
            <person name="Halim A."/>
            <person name="Hossen Q.M.M."/>
            <person name="Hossain M.Z."/>
            <person name="Ahmed R."/>
            <person name="Khan M.M."/>
            <person name="Islam R."/>
            <person name="Rashid M.M."/>
            <person name="Khan S.A."/>
            <person name="Rahman M.S."/>
            <person name="Alam M."/>
        </authorList>
    </citation>
    <scope>NUCLEOTIDE SEQUENCE [LARGE SCALE GENOMIC DNA]</scope>
    <source>
        <strain evidence="2">cv. CVL-1</strain>
        <tissue evidence="1">Whole seedling</tissue>
    </source>
</reference>
<protein>
    <submittedName>
        <fullName evidence="1">Uncharacterized protein</fullName>
    </submittedName>
</protein>
<keyword evidence="2" id="KW-1185">Reference proteome</keyword>
<dbReference type="Proteomes" id="UP000188268">
    <property type="component" value="Unassembled WGS sequence"/>
</dbReference>
<dbReference type="EMBL" id="AWWV01011438">
    <property type="protein sequence ID" value="OMO72365.1"/>
    <property type="molecule type" value="Genomic_DNA"/>
</dbReference>
<evidence type="ECO:0000313" key="2">
    <source>
        <dbReference type="Proteomes" id="UP000188268"/>
    </source>
</evidence>
<evidence type="ECO:0000313" key="1">
    <source>
        <dbReference type="EMBL" id="OMO72365.1"/>
    </source>
</evidence>